<evidence type="ECO:0000313" key="1">
    <source>
        <dbReference type="EMBL" id="AOS65968.1"/>
    </source>
</evidence>
<dbReference type="EMBL" id="CP014859">
    <property type="protein sequence ID" value="AOS65968.1"/>
    <property type="molecule type" value="Genomic_DNA"/>
</dbReference>
<keyword evidence="2" id="KW-1185">Reference proteome</keyword>
<proteinExistence type="predicted"/>
<evidence type="ECO:0008006" key="3">
    <source>
        <dbReference type="Google" id="ProtNLM"/>
    </source>
</evidence>
<dbReference type="KEGG" id="ahm:TL08_25995"/>
<evidence type="ECO:0000313" key="2">
    <source>
        <dbReference type="Proteomes" id="UP000095210"/>
    </source>
</evidence>
<dbReference type="InterPro" id="IPR031795">
    <property type="entry name" value="Zf-HC3"/>
</dbReference>
<reference evidence="2" key="1">
    <citation type="submission" date="2016-03" db="EMBL/GenBank/DDBJ databases">
        <title>Complete genome sequence of the type strain Actinoalloteichus hymeniacidonis DSM 45092.</title>
        <authorList>
            <person name="Schaffert L."/>
            <person name="Albersmeier A."/>
            <person name="Winkler A."/>
            <person name="Kalinowski J."/>
            <person name="Zotchev S."/>
            <person name="Ruckert C."/>
        </authorList>
    </citation>
    <scope>NUCLEOTIDE SEQUENCE [LARGE SCALE GENOMIC DNA]</scope>
    <source>
        <strain evidence="2">HPA177(T) (DSM 45092(T))</strain>
    </source>
</reference>
<dbReference type="Proteomes" id="UP000095210">
    <property type="component" value="Chromosome"/>
</dbReference>
<accession>A0AAC9MZZ9</accession>
<gene>
    <name evidence="1" type="ORF">TL08_25995</name>
</gene>
<dbReference type="AlphaFoldDB" id="A0AAC9MZZ9"/>
<protein>
    <recommendedName>
        <fullName evidence="3">Zinc-finger</fullName>
    </recommendedName>
</protein>
<name>A0AAC9MZZ9_9PSEU</name>
<sequence>MDNATQLFWEAIRPAKGMVWDRHAAAGVRPDPGVAITALCGVPLAILTQAERAGRLIDRTCLTCADRAWKLRNGFDWPQAP</sequence>
<dbReference type="RefSeq" id="WP_157421315.1">
    <property type="nucleotide sequence ID" value="NZ_CP014859.1"/>
</dbReference>
<dbReference type="Pfam" id="PF16827">
    <property type="entry name" value="zf-HC3"/>
    <property type="match status" value="1"/>
</dbReference>
<organism evidence="1 2">
    <name type="scientific">Actinoalloteichus hymeniacidonis</name>
    <dbReference type="NCBI Taxonomy" id="340345"/>
    <lineage>
        <taxon>Bacteria</taxon>
        <taxon>Bacillati</taxon>
        <taxon>Actinomycetota</taxon>
        <taxon>Actinomycetes</taxon>
        <taxon>Pseudonocardiales</taxon>
        <taxon>Pseudonocardiaceae</taxon>
        <taxon>Actinoalloteichus</taxon>
    </lineage>
</organism>